<comment type="caution">
    <text evidence="1">The sequence shown here is derived from an EMBL/GenBank/DDBJ whole genome shotgun (WGS) entry which is preliminary data.</text>
</comment>
<gene>
    <name evidence="1" type="ORF">FHS38_004209</name>
</gene>
<evidence type="ECO:0000313" key="1">
    <source>
        <dbReference type="EMBL" id="MBB4888141.1"/>
    </source>
</evidence>
<dbReference type="AlphaFoldDB" id="A0A7W7PER7"/>
<dbReference type="RefSeq" id="WP_184735494.1">
    <property type="nucleotide sequence ID" value="NZ_BMRW01000008.1"/>
</dbReference>
<proteinExistence type="predicted"/>
<evidence type="ECO:0000313" key="2">
    <source>
        <dbReference type="Proteomes" id="UP000556436"/>
    </source>
</evidence>
<dbReference type="Proteomes" id="UP000556436">
    <property type="component" value="Unassembled WGS sequence"/>
</dbReference>
<keyword evidence="2" id="KW-1185">Reference proteome</keyword>
<dbReference type="EMBL" id="JACHJG010000008">
    <property type="protein sequence ID" value="MBB4888141.1"/>
    <property type="molecule type" value="Genomic_DNA"/>
</dbReference>
<accession>A0A7W7PER7</accession>
<reference evidence="1 2" key="1">
    <citation type="submission" date="2020-08" db="EMBL/GenBank/DDBJ databases">
        <title>Genomic Encyclopedia of Type Strains, Phase III (KMG-III): the genomes of soil and plant-associated and newly described type strains.</title>
        <authorList>
            <person name="Whitman W."/>
        </authorList>
    </citation>
    <scope>NUCLEOTIDE SEQUENCE [LARGE SCALE GENOMIC DNA]</scope>
    <source>
        <strain evidence="1 2">CECT 3265</strain>
    </source>
</reference>
<protein>
    <submittedName>
        <fullName evidence="1">Uncharacterized protein</fullName>
    </submittedName>
</protein>
<name>A0A7W7PER7_STRNE</name>
<sequence>MAEHDADLDVAALWAAVEEAVLRAAVEEAVLRAAVSGAVVVIWRQGLPPWRSGEAGGLRVSSHTSRRFPFGIHESHPRCRFLRVCSSNTAAAHRTGEHHAYSRVQAA</sequence>
<organism evidence="1 2">
    <name type="scientific">Streptomyces netropsis</name>
    <name type="common">Streptoverticillium netropsis</name>
    <dbReference type="NCBI Taxonomy" id="55404"/>
    <lineage>
        <taxon>Bacteria</taxon>
        <taxon>Bacillati</taxon>
        <taxon>Actinomycetota</taxon>
        <taxon>Actinomycetes</taxon>
        <taxon>Kitasatosporales</taxon>
        <taxon>Streptomycetaceae</taxon>
        <taxon>Streptomyces</taxon>
    </lineage>
</organism>